<dbReference type="Proteomes" id="UP000278907">
    <property type="component" value="Unassembled WGS sequence"/>
</dbReference>
<keyword evidence="3" id="KW-1185">Reference proteome</keyword>
<accession>A0ABX9QRS2</accession>
<proteinExistence type="predicted"/>
<feature type="region of interest" description="Disordered" evidence="1">
    <location>
        <begin position="138"/>
        <end position="163"/>
    </location>
</feature>
<comment type="caution">
    <text evidence="2">The sequence shown here is derived from an EMBL/GenBank/DDBJ whole genome shotgun (WGS) entry which is preliminary data.</text>
</comment>
<dbReference type="RefSeq" id="WP_120583208.1">
    <property type="nucleotide sequence ID" value="NZ_RAWI01000012.1"/>
</dbReference>
<dbReference type="EMBL" id="RAWI01000012">
    <property type="protein sequence ID" value="RKI16250.1"/>
    <property type="molecule type" value="Genomic_DNA"/>
</dbReference>
<protein>
    <submittedName>
        <fullName evidence="2">Uncharacterized protein</fullName>
    </submittedName>
</protein>
<reference evidence="2 3" key="1">
    <citation type="submission" date="2018-09" db="EMBL/GenBank/DDBJ databases">
        <authorList>
            <person name="Livingstone P.G."/>
            <person name="Whitworth D.E."/>
        </authorList>
    </citation>
    <scope>NUCLEOTIDE SEQUENCE [LARGE SCALE GENOMIC DNA]</scope>
    <source>
        <strain evidence="2 3">CA031B</strain>
    </source>
</reference>
<name>A0ABX9QRS2_9BACT</name>
<sequence length="321" mass="36292">MVALKIENVSTWHQYWSFDPRRYLYAGSETYEAKAKRIAQVMNASEEFQFWCDQDQIQTVTVGLKTMMQLKKQSQILMLSSIKNVLSPALTIDKLEIMLCSWYFENYSLGFCLGMLCHELGVHALATLSMTQKHTGVRTKSPAMVSEETSENQLIPEPELGPGRNVQIRPSAAPQRDHAYAATPGRERYHFYQNLVVSIAYTLSQTKFADRKAEITNLFDCYLMDVASILATGDKRGKGMAPEWSGLGVGPAAIADVYNARREDLEEYLRKGNELPELVQLLPARKTATGVTTNYLGLMWALGGAFGWNYSTTWGKWWKED</sequence>
<evidence type="ECO:0000256" key="1">
    <source>
        <dbReference type="SAM" id="MobiDB-lite"/>
    </source>
</evidence>
<evidence type="ECO:0000313" key="2">
    <source>
        <dbReference type="EMBL" id="RKI16250.1"/>
    </source>
</evidence>
<gene>
    <name evidence="2" type="ORF">D7Y13_03115</name>
</gene>
<evidence type="ECO:0000313" key="3">
    <source>
        <dbReference type="Proteomes" id="UP000278907"/>
    </source>
</evidence>
<organism evidence="2 3">
    <name type="scientific">Corallococcus praedator</name>
    <dbReference type="NCBI Taxonomy" id="2316724"/>
    <lineage>
        <taxon>Bacteria</taxon>
        <taxon>Pseudomonadati</taxon>
        <taxon>Myxococcota</taxon>
        <taxon>Myxococcia</taxon>
        <taxon>Myxococcales</taxon>
        <taxon>Cystobacterineae</taxon>
        <taxon>Myxococcaceae</taxon>
        <taxon>Corallococcus</taxon>
    </lineage>
</organism>